<dbReference type="PANTHER" id="PTHR33162:SF1">
    <property type="entry name" value="SEC-INDEPENDENT PROTEIN TRANSLOCASE PROTEIN TATA, CHLOROPLASTIC"/>
    <property type="match status" value="1"/>
</dbReference>
<evidence type="ECO:0000256" key="1">
    <source>
        <dbReference type="ARBA" id="ARBA00004167"/>
    </source>
</evidence>
<comment type="subcellular location">
    <subcellularLocation>
        <location evidence="1">Membrane</location>
        <topology evidence="1">Single-pass membrane protein</topology>
    </subcellularLocation>
</comment>
<evidence type="ECO:0000256" key="5">
    <source>
        <dbReference type="ARBA" id="ARBA00022989"/>
    </source>
</evidence>
<protein>
    <recommendedName>
        <fullName evidence="10">Twin-arginine translocation protein TatB</fullName>
    </recommendedName>
</protein>
<evidence type="ECO:0000256" key="2">
    <source>
        <dbReference type="ARBA" id="ARBA00022448"/>
    </source>
</evidence>
<keyword evidence="7" id="KW-0472">Membrane</keyword>
<feature type="region of interest" description="Disordered" evidence="8">
    <location>
        <begin position="74"/>
        <end position="109"/>
    </location>
</feature>
<dbReference type="PANTHER" id="PTHR33162">
    <property type="entry name" value="SEC-INDEPENDENT PROTEIN TRANSLOCASE PROTEIN TATA, CHLOROPLASTIC"/>
    <property type="match status" value="1"/>
</dbReference>
<evidence type="ECO:0000256" key="7">
    <source>
        <dbReference type="ARBA" id="ARBA00023136"/>
    </source>
</evidence>
<evidence type="ECO:0000313" key="9">
    <source>
        <dbReference type="EMBL" id="VAX19132.1"/>
    </source>
</evidence>
<keyword evidence="5" id="KW-1133">Transmembrane helix</keyword>
<evidence type="ECO:0008006" key="10">
    <source>
        <dbReference type="Google" id="ProtNLM"/>
    </source>
</evidence>
<evidence type="ECO:0000256" key="4">
    <source>
        <dbReference type="ARBA" id="ARBA00022927"/>
    </source>
</evidence>
<dbReference type="EMBL" id="UOGA01000146">
    <property type="protein sequence ID" value="VAX19132.1"/>
    <property type="molecule type" value="Genomic_DNA"/>
</dbReference>
<dbReference type="Pfam" id="PF02416">
    <property type="entry name" value="TatA_B_E"/>
    <property type="match status" value="1"/>
</dbReference>
<evidence type="ECO:0000256" key="3">
    <source>
        <dbReference type="ARBA" id="ARBA00022692"/>
    </source>
</evidence>
<dbReference type="AlphaFoldDB" id="A0A3B1BT80"/>
<reference evidence="9" key="1">
    <citation type="submission" date="2018-06" db="EMBL/GenBank/DDBJ databases">
        <authorList>
            <person name="Zhirakovskaya E."/>
        </authorList>
    </citation>
    <scope>NUCLEOTIDE SEQUENCE</scope>
</reference>
<keyword evidence="4" id="KW-0653">Protein transport</keyword>
<dbReference type="GO" id="GO:0015031">
    <property type="term" value="P:protein transport"/>
    <property type="evidence" value="ECO:0007669"/>
    <property type="project" value="UniProtKB-KW"/>
</dbReference>
<evidence type="ECO:0000256" key="8">
    <source>
        <dbReference type="SAM" id="MobiDB-lite"/>
    </source>
</evidence>
<keyword evidence="2" id="KW-0813">Transport</keyword>
<sequence length="109" mass="11953">MFGIGMPEMIVILVIALIVIGPSKLPEIARSIGKGYGEFSRSMRSVREDFEDMTSDFEEERQMLKNPIDEIAKKAKNSLFEDEPSSSKTTTSGKGASPAAPPDDDRENA</sequence>
<dbReference type="Gene3D" id="1.20.5.3310">
    <property type="match status" value="1"/>
</dbReference>
<proteinExistence type="predicted"/>
<dbReference type="GO" id="GO:0016020">
    <property type="term" value="C:membrane"/>
    <property type="evidence" value="ECO:0007669"/>
    <property type="project" value="UniProtKB-SubCell"/>
</dbReference>
<gene>
    <name evidence="9" type="ORF">MNBD_NITROSPINAE04-335</name>
</gene>
<evidence type="ECO:0000256" key="6">
    <source>
        <dbReference type="ARBA" id="ARBA00023010"/>
    </source>
</evidence>
<feature type="compositionally biased region" description="Low complexity" evidence="8">
    <location>
        <begin position="86"/>
        <end position="95"/>
    </location>
</feature>
<accession>A0A3B1BT80</accession>
<name>A0A3B1BT80_9ZZZZ</name>
<keyword evidence="6" id="KW-0811">Translocation</keyword>
<keyword evidence="3" id="KW-0812">Transmembrane</keyword>
<dbReference type="InterPro" id="IPR003369">
    <property type="entry name" value="TatA/B/E"/>
</dbReference>
<dbReference type="PRINTS" id="PR01506">
    <property type="entry name" value="TATBPROTEIN"/>
</dbReference>
<organism evidence="9">
    <name type="scientific">hydrothermal vent metagenome</name>
    <dbReference type="NCBI Taxonomy" id="652676"/>
    <lineage>
        <taxon>unclassified sequences</taxon>
        <taxon>metagenomes</taxon>
        <taxon>ecological metagenomes</taxon>
    </lineage>
</organism>